<dbReference type="PANTHER" id="PTHR28304">
    <property type="entry name" value="PEROXISOMAL MEMBRANE PROTEIN PEX29"/>
    <property type="match status" value="1"/>
</dbReference>
<name>A0A1E3NW56_WICAA</name>
<feature type="region of interest" description="Disordered" evidence="6">
    <location>
        <begin position="1"/>
        <end position="20"/>
    </location>
</feature>
<evidence type="ECO:0000256" key="7">
    <source>
        <dbReference type="SAM" id="Phobius"/>
    </source>
</evidence>
<keyword evidence="3 7" id="KW-1133">Transmembrane helix</keyword>
<evidence type="ECO:0000256" key="6">
    <source>
        <dbReference type="SAM" id="MobiDB-lite"/>
    </source>
</evidence>
<dbReference type="STRING" id="683960.A0A1E3NW56"/>
<evidence type="ECO:0000313" key="10">
    <source>
        <dbReference type="Proteomes" id="UP000094112"/>
    </source>
</evidence>
<protein>
    <recommendedName>
        <fullName evidence="8">TECPR1-like DysF domain-containing protein</fullName>
    </recommendedName>
</protein>
<dbReference type="AlphaFoldDB" id="A0A1E3NW56"/>
<dbReference type="RefSeq" id="XP_019036437.1">
    <property type="nucleotide sequence ID" value="XM_019180784.1"/>
</dbReference>
<evidence type="ECO:0000313" key="9">
    <source>
        <dbReference type="EMBL" id="ODQ57230.1"/>
    </source>
</evidence>
<dbReference type="GO" id="GO:0007031">
    <property type="term" value="P:peroxisome organization"/>
    <property type="evidence" value="ECO:0007669"/>
    <property type="project" value="TreeGrafter"/>
</dbReference>
<keyword evidence="2 7" id="KW-0812">Transmembrane</keyword>
<reference evidence="9 10" key="1">
    <citation type="journal article" date="2016" name="Proc. Natl. Acad. Sci. U.S.A.">
        <title>Comparative genomics of biotechnologically important yeasts.</title>
        <authorList>
            <person name="Riley R."/>
            <person name="Haridas S."/>
            <person name="Wolfe K.H."/>
            <person name="Lopes M.R."/>
            <person name="Hittinger C.T."/>
            <person name="Goeker M."/>
            <person name="Salamov A.A."/>
            <person name="Wisecaver J.H."/>
            <person name="Long T.M."/>
            <person name="Calvey C.H."/>
            <person name="Aerts A.L."/>
            <person name="Barry K.W."/>
            <person name="Choi C."/>
            <person name="Clum A."/>
            <person name="Coughlan A.Y."/>
            <person name="Deshpande S."/>
            <person name="Douglass A.P."/>
            <person name="Hanson S.J."/>
            <person name="Klenk H.-P."/>
            <person name="LaButti K.M."/>
            <person name="Lapidus A."/>
            <person name="Lindquist E.A."/>
            <person name="Lipzen A.M."/>
            <person name="Meier-Kolthoff J.P."/>
            <person name="Ohm R.A."/>
            <person name="Otillar R.P."/>
            <person name="Pangilinan J.L."/>
            <person name="Peng Y."/>
            <person name="Rokas A."/>
            <person name="Rosa C.A."/>
            <person name="Scheuner C."/>
            <person name="Sibirny A.A."/>
            <person name="Slot J.C."/>
            <person name="Stielow J.B."/>
            <person name="Sun H."/>
            <person name="Kurtzman C.P."/>
            <person name="Blackwell M."/>
            <person name="Grigoriev I.V."/>
            <person name="Jeffries T.W."/>
        </authorList>
    </citation>
    <scope>NUCLEOTIDE SEQUENCE [LARGE SCALE GENOMIC DNA]</scope>
    <source>
        <strain evidence="10">ATCC 58044 / CBS 1984 / NCYC 433 / NRRL Y-366-8</strain>
    </source>
</reference>
<feature type="compositionally biased region" description="Acidic residues" evidence="6">
    <location>
        <begin position="1"/>
        <end position="11"/>
    </location>
</feature>
<keyword evidence="10" id="KW-1185">Reference proteome</keyword>
<feature type="non-terminal residue" evidence="9">
    <location>
        <position position="443"/>
    </location>
</feature>
<dbReference type="Pfam" id="PF06398">
    <property type="entry name" value="Pex24p"/>
    <property type="match status" value="1"/>
</dbReference>
<feature type="domain" description="TECPR1-like DysF" evidence="8">
    <location>
        <begin position="68"/>
        <end position="436"/>
    </location>
</feature>
<proteinExistence type="predicted"/>
<evidence type="ECO:0000256" key="4">
    <source>
        <dbReference type="ARBA" id="ARBA00023136"/>
    </source>
</evidence>
<keyword evidence="5" id="KW-0576">Peroxisome</keyword>
<feature type="transmembrane region" description="Helical" evidence="7">
    <location>
        <begin position="122"/>
        <end position="142"/>
    </location>
</feature>
<sequence length="443" mass="52919">DSDFEDEGTEVGEERTSTDIKREKSMAKQQNHFIDILLEKLLVHAVIPDKQDLETRLNDPIRKETESLSIPKFTKNLRKMTAKLGGMFQAQYFILRIFHWTRPSLTISALMIYTFIVLHPTLLFILPLIFLLYGIMVPGYIYRHPIHKPKLLKVKQRGESLLEKFSKIENNKKMAKLLEEEKAFEEEEIERRVPELNEKIDTNVRLLKKNMEFLVNMRDLQNSLSNLLKMVSNVERFWYGTAGFKDERVSTSLFFTIFLTVCFFILIGPYIPWRLLLITMGWNLLLLVHPKVFPKIQEFNNLIKPQKKEIDKIVKDSERKDIILDEPPEIREVEIFEIFKKSVSSSQWEFYLFSKSIFDMTDQYRRAQKPPPGVATIDQVNPPKGWRFEDDDPWNIDYECKEWCQNRGLRLNRDNYIDMHNEFYIDDEFKRRRLFRNVIRYSR</sequence>
<keyword evidence="4 7" id="KW-0472">Membrane</keyword>
<accession>A0A1E3NW56</accession>
<gene>
    <name evidence="9" type="ORF">WICANDRAFT_18381</name>
</gene>
<evidence type="ECO:0000256" key="3">
    <source>
        <dbReference type="ARBA" id="ARBA00022989"/>
    </source>
</evidence>
<evidence type="ECO:0000256" key="1">
    <source>
        <dbReference type="ARBA" id="ARBA00004585"/>
    </source>
</evidence>
<dbReference type="Proteomes" id="UP000094112">
    <property type="component" value="Unassembled WGS sequence"/>
</dbReference>
<dbReference type="InterPro" id="IPR010482">
    <property type="entry name" value="TECPR1-like_DysF"/>
</dbReference>
<evidence type="ECO:0000259" key="8">
    <source>
        <dbReference type="Pfam" id="PF06398"/>
    </source>
</evidence>
<dbReference type="GO" id="GO:0005778">
    <property type="term" value="C:peroxisomal membrane"/>
    <property type="evidence" value="ECO:0007669"/>
    <property type="project" value="UniProtKB-SubCell"/>
</dbReference>
<comment type="subcellular location">
    <subcellularLocation>
        <location evidence="1">Peroxisome membrane</location>
        <topology evidence="1">Multi-pass membrane protein</topology>
    </subcellularLocation>
</comment>
<evidence type="ECO:0000256" key="2">
    <source>
        <dbReference type="ARBA" id="ARBA00022692"/>
    </source>
</evidence>
<dbReference type="OrthoDB" id="74314at2759"/>
<dbReference type="InterPro" id="IPR052816">
    <property type="entry name" value="Peroxisomal_Membrane_PEX28-32"/>
</dbReference>
<dbReference type="PANTHER" id="PTHR28304:SF1">
    <property type="entry name" value="PEROXISOMAL MEMBRANE PROTEIN PEX28"/>
    <property type="match status" value="1"/>
</dbReference>
<evidence type="ECO:0000256" key="5">
    <source>
        <dbReference type="ARBA" id="ARBA00023140"/>
    </source>
</evidence>
<dbReference type="GeneID" id="30198030"/>
<feature type="non-terminal residue" evidence="9">
    <location>
        <position position="1"/>
    </location>
</feature>
<organism evidence="9 10">
    <name type="scientific">Wickerhamomyces anomalus (strain ATCC 58044 / CBS 1984 / NCYC 433 / NRRL Y-366-8)</name>
    <name type="common">Yeast</name>
    <name type="synonym">Hansenula anomala</name>
    <dbReference type="NCBI Taxonomy" id="683960"/>
    <lineage>
        <taxon>Eukaryota</taxon>
        <taxon>Fungi</taxon>
        <taxon>Dikarya</taxon>
        <taxon>Ascomycota</taxon>
        <taxon>Saccharomycotina</taxon>
        <taxon>Saccharomycetes</taxon>
        <taxon>Phaffomycetales</taxon>
        <taxon>Wickerhamomycetaceae</taxon>
        <taxon>Wickerhamomyces</taxon>
    </lineage>
</organism>
<dbReference type="EMBL" id="KV454214">
    <property type="protein sequence ID" value="ODQ57230.1"/>
    <property type="molecule type" value="Genomic_DNA"/>
</dbReference>
<feature type="transmembrane region" description="Helical" evidence="7">
    <location>
        <begin position="249"/>
        <end position="267"/>
    </location>
</feature>